<reference evidence="2 4" key="2">
    <citation type="journal article" date="2013" name="Nature">
        <title>Insights into bilaterian evolution from three spiralian genomes.</title>
        <authorList>
            <person name="Simakov O."/>
            <person name="Marletaz F."/>
            <person name="Cho S.J."/>
            <person name="Edsinger-Gonzales E."/>
            <person name="Havlak P."/>
            <person name="Hellsten U."/>
            <person name="Kuo D.H."/>
            <person name="Larsson T."/>
            <person name="Lv J."/>
            <person name="Arendt D."/>
            <person name="Savage R."/>
            <person name="Osoegawa K."/>
            <person name="de Jong P."/>
            <person name="Grimwood J."/>
            <person name="Chapman J.A."/>
            <person name="Shapiro H."/>
            <person name="Aerts A."/>
            <person name="Otillar R.P."/>
            <person name="Terry A.Y."/>
            <person name="Boore J.L."/>
            <person name="Grigoriev I.V."/>
            <person name="Lindberg D.R."/>
            <person name="Seaver E.C."/>
            <person name="Weisblat D.A."/>
            <person name="Putnam N.H."/>
            <person name="Rokhsar D.S."/>
        </authorList>
    </citation>
    <scope>NUCLEOTIDE SEQUENCE</scope>
</reference>
<organism evidence="3 4">
    <name type="scientific">Helobdella robusta</name>
    <name type="common">Californian leech</name>
    <dbReference type="NCBI Taxonomy" id="6412"/>
    <lineage>
        <taxon>Eukaryota</taxon>
        <taxon>Metazoa</taxon>
        <taxon>Spiralia</taxon>
        <taxon>Lophotrochozoa</taxon>
        <taxon>Annelida</taxon>
        <taxon>Clitellata</taxon>
        <taxon>Hirudinea</taxon>
        <taxon>Rhynchobdellida</taxon>
        <taxon>Glossiphoniidae</taxon>
        <taxon>Helobdella</taxon>
    </lineage>
</organism>
<dbReference type="GeneID" id="20212856"/>
<dbReference type="Pfam" id="PF13621">
    <property type="entry name" value="Cupin_8"/>
    <property type="match status" value="1"/>
</dbReference>
<protein>
    <recommendedName>
        <fullName evidence="1">JmjC domain-containing protein</fullName>
    </recommendedName>
</protein>
<dbReference type="InterPro" id="IPR014710">
    <property type="entry name" value="RmlC-like_jellyroll"/>
</dbReference>
<dbReference type="PANTHER" id="PTHR12461">
    <property type="entry name" value="HYPOXIA-INDUCIBLE FACTOR 1 ALPHA INHIBITOR-RELATED"/>
    <property type="match status" value="1"/>
</dbReference>
<feature type="domain" description="JmjC" evidence="1">
    <location>
        <begin position="111"/>
        <end position="324"/>
    </location>
</feature>
<evidence type="ECO:0000259" key="1">
    <source>
        <dbReference type="PROSITE" id="PS51184"/>
    </source>
</evidence>
<dbReference type="PANTHER" id="PTHR12461:SF104">
    <property type="entry name" value="TRNA WYBUTOSINE-SYNTHESIZING PROTEIN 5"/>
    <property type="match status" value="1"/>
</dbReference>
<dbReference type="PROSITE" id="PS51184">
    <property type="entry name" value="JMJC"/>
    <property type="match status" value="1"/>
</dbReference>
<reference evidence="3" key="3">
    <citation type="submission" date="2015-06" db="UniProtKB">
        <authorList>
            <consortium name="EnsemblMetazoa"/>
        </authorList>
    </citation>
    <scope>IDENTIFICATION</scope>
</reference>
<evidence type="ECO:0000313" key="2">
    <source>
        <dbReference type="EMBL" id="ESN93691.1"/>
    </source>
</evidence>
<dbReference type="Proteomes" id="UP000015101">
    <property type="component" value="Unassembled WGS sequence"/>
</dbReference>
<dbReference type="OMA" id="LYDDRPV"/>
<dbReference type="InParanoid" id="T1FVL0"/>
<dbReference type="RefSeq" id="XP_009028320.1">
    <property type="nucleotide sequence ID" value="XM_009030072.1"/>
</dbReference>
<dbReference type="AlphaFoldDB" id="T1FVL0"/>
<dbReference type="OrthoDB" id="263283at2759"/>
<dbReference type="Gene3D" id="6.10.140.1470">
    <property type="match status" value="1"/>
</dbReference>
<gene>
    <name evidence="3" type="primary">20212856</name>
    <name evidence="2" type="ORF">HELRODRAFT_194025</name>
</gene>
<dbReference type="STRING" id="6412.T1FVL0"/>
<sequence length="367" mass="42674">MSACFTPKIRQVECVDSSGYTDFVHVFKTQLYQKRVPLVIKSLNIGSCVENWSWKYLKEKWPDKVVKLHVSTSEQLNFIAKNFSYQSMPFSEFIDNLEKQDSGDCSRIEKYYLRSLGNDPRKDVCDIYKHFPELSDDINFPDMFEKEQIYSSVFRIASKGVQLWTHYDVGEVGVRCLFVTQNRKIQSKIEIAYISHTPDSYDRVYSVSAPVSRDGHNQSIMDNILVQVKGRKRITLFSPEDVDHLYLNGDKSEVIDIENADLKRHPLFAEVVHHQCHLDGGDVLFIPALWFHNVINETSTISVNIFWRHLPAEFYDSSDVYGNKDLLIANSAESIVDRVIKKINTLPPIYKEFYTRRFVNKIKDKCL</sequence>
<dbReference type="HOGENOM" id="CLU_016785_4_0_1"/>
<evidence type="ECO:0000313" key="3">
    <source>
        <dbReference type="EnsemblMetazoa" id="HelroP194025"/>
    </source>
</evidence>
<evidence type="ECO:0000313" key="4">
    <source>
        <dbReference type="Proteomes" id="UP000015101"/>
    </source>
</evidence>
<dbReference type="EMBL" id="KB097599">
    <property type="protein sequence ID" value="ESN93691.1"/>
    <property type="molecule type" value="Genomic_DNA"/>
</dbReference>
<dbReference type="Gene3D" id="2.60.120.650">
    <property type="entry name" value="Cupin"/>
    <property type="match status" value="1"/>
</dbReference>
<dbReference type="GO" id="GO:0031591">
    <property type="term" value="P:wybutosine biosynthetic process"/>
    <property type="evidence" value="ECO:0000318"/>
    <property type="project" value="GO_Central"/>
</dbReference>
<proteinExistence type="predicted"/>
<dbReference type="Gene3D" id="2.60.120.10">
    <property type="entry name" value="Jelly Rolls"/>
    <property type="match status" value="1"/>
</dbReference>
<reference evidence="4" key="1">
    <citation type="submission" date="2012-12" db="EMBL/GenBank/DDBJ databases">
        <authorList>
            <person name="Hellsten U."/>
            <person name="Grimwood J."/>
            <person name="Chapman J.A."/>
            <person name="Shapiro H."/>
            <person name="Aerts A."/>
            <person name="Otillar R.P."/>
            <person name="Terry A.Y."/>
            <person name="Boore J.L."/>
            <person name="Simakov O."/>
            <person name="Marletaz F."/>
            <person name="Cho S.-J."/>
            <person name="Edsinger-Gonzales E."/>
            <person name="Havlak P."/>
            <person name="Kuo D.-H."/>
            <person name="Larsson T."/>
            <person name="Lv J."/>
            <person name="Arendt D."/>
            <person name="Savage R."/>
            <person name="Osoegawa K."/>
            <person name="de Jong P."/>
            <person name="Lindberg D.R."/>
            <person name="Seaver E.C."/>
            <person name="Weisblat D.A."/>
            <person name="Putnam N.H."/>
            <person name="Grigoriev I.V."/>
            <person name="Rokhsar D.S."/>
        </authorList>
    </citation>
    <scope>NUCLEOTIDE SEQUENCE</scope>
</reference>
<dbReference type="KEGG" id="hro:HELRODRAFT_194025"/>
<dbReference type="EMBL" id="AMQM01007355">
    <property type="status" value="NOT_ANNOTATED_CDS"/>
    <property type="molecule type" value="Genomic_DNA"/>
</dbReference>
<name>T1FVL0_HELRO</name>
<dbReference type="CTD" id="20212856"/>
<dbReference type="GO" id="GO:0000049">
    <property type="term" value="F:tRNA binding"/>
    <property type="evidence" value="ECO:0000318"/>
    <property type="project" value="GO_Central"/>
</dbReference>
<dbReference type="GO" id="GO:0102524">
    <property type="term" value="F:tRNA(Phe) (7-(3-amino-3-carboxypropyl)wyosine37-C2)-hydroxylase activity"/>
    <property type="evidence" value="ECO:0000318"/>
    <property type="project" value="GO_Central"/>
</dbReference>
<dbReference type="EnsemblMetazoa" id="HelroT194025">
    <property type="protein sequence ID" value="HelroP194025"/>
    <property type="gene ID" value="HelroG194025"/>
</dbReference>
<dbReference type="eggNOG" id="KOG2132">
    <property type="taxonomic scope" value="Eukaryota"/>
</dbReference>
<accession>T1FVL0</accession>
<dbReference type="SUPFAM" id="SSF51197">
    <property type="entry name" value="Clavaminate synthase-like"/>
    <property type="match status" value="2"/>
</dbReference>
<dbReference type="InterPro" id="IPR041667">
    <property type="entry name" value="Cupin_8"/>
</dbReference>
<dbReference type="InterPro" id="IPR003347">
    <property type="entry name" value="JmjC_dom"/>
</dbReference>
<keyword evidence="4" id="KW-1185">Reference proteome</keyword>